<evidence type="ECO:0000313" key="2">
    <source>
        <dbReference type="Proteomes" id="UP000640786"/>
    </source>
</evidence>
<reference evidence="1 2" key="1">
    <citation type="submission" date="2020-08" db="EMBL/GenBank/DDBJ databases">
        <title>A Genomic Blueprint of the Chicken Gut Microbiome.</title>
        <authorList>
            <person name="Gilroy R."/>
            <person name="Ravi A."/>
            <person name="Getino M."/>
            <person name="Pursley I."/>
            <person name="Horton D.L."/>
            <person name="Alikhan N.-F."/>
            <person name="Baker D."/>
            <person name="Gharbi K."/>
            <person name="Hall N."/>
            <person name="Watson M."/>
            <person name="Adriaenssens E.M."/>
            <person name="Foster-Nyarko E."/>
            <person name="Jarju S."/>
            <person name="Secka A."/>
            <person name="Antonio M."/>
            <person name="Oren A."/>
            <person name="Chaudhuri R."/>
            <person name="La Ragione R.M."/>
            <person name="Hildebrand F."/>
            <person name="Pallen M.J."/>
        </authorList>
    </citation>
    <scope>NUCLEOTIDE SEQUENCE [LARGE SCALE GENOMIC DNA]</scope>
    <source>
        <strain evidence="1 2">Sa2BUA9</strain>
    </source>
</reference>
<dbReference type="InterPro" id="IPR056298">
    <property type="entry name" value="AlkZ-rel"/>
</dbReference>
<proteinExistence type="predicted"/>
<dbReference type="Pfam" id="PF24741">
    <property type="entry name" value="AlkZ-rel"/>
    <property type="match status" value="1"/>
</dbReference>
<evidence type="ECO:0000313" key="1">
    <source>
        <dbReference type="EMBL" id="MBD7942606.1"/>
    </source>
</evidence>
<gene>
    <name evidence="1" type="ORF">H9650_00650</name>
</gene>
<protein>
    <submittedName>
        <fullName evidence="1">Uncharacterized protein</fullName>
    </submittedName>
</protein>
<keyword evidence="2" id="KW-1185">Reference proteome</keyword>
<comment type="caution">
    <text evidence="1">The sequence shown here is derived from an EMBL/GenBank/DDBJ whole genome shotgun (WGS) entry which is preliminary data.</text>
</comment>
<accession>A0ABR8R4D1</accession>
<sequence>MEKQIKSYEEAVLIIEEIGLLPLAPLIPDYPSLSSVTPKDSWHSDTAFDPWIWRTKFSTDGVAGYGKFIKKKSVLISRELLPYFKKVLGEVASIEKRFADGKLSREALAIFQLIEDEQGIDTRVLRKRAGLSHKDQKKIFENALLELQGTMDIVIAGIQEKKDEHGEKNGWNSTAFETYEAWTERNSIKNLELSKREAIEFLIAHFENKCNENAMKKLMKILT</sequence>
<dbReference type="EMBL" id="JACSQO010000001">
    <property type="protein sequence ID" value="MBD7942606.1"/>
    <property type="molecule type" value="Genomic_DNA"/>
</dbReference>
<dbReference type="Proteomes" id="UP000640786">
    <property type="component" value="Unassembled WGS sequence"/>
</dbReference>
<name>A0ABR8R4D1_9BACI</name>
<dbReference type="RefSeq" id="WP_191696359.1">
    <property type="nucleotide sequence ID" value="NZ_JACSQO010000001.1"/>
</dbReference>
<organism evidence="1 2">
    <name type="scientific">Psychrobacillus faecigallinarum</name>
    <dbReference type="NCBI Taxonomy" id="2762235"/>
    <lineage>
        <taxon>Bacteria</taxon>
        <taxon>Bacillati</taxon>
        <taxon>Bacillota</taxon>
        <taxon>Bacilli</taxon>
        <taxon>Bacillales</taxon>
        <taxon>Bacillaceae</taxon>
        <taxon>Psychrobacillus</taxon>
    </lineage>
</organism>